<proteinExistence type="predicted"/>
<sequence length="37" mass="4332">MNIITSKELMHQTILAFKPANRRILFQPPVSHQFPNL</sequence>
<dbReference type="AlphaFoldDB" id="A0A0A9C292"/>
<reference evidence="1" key="1">
    <citation type="submission" date="2014-09" db="EMBL/GenBank/DDBJ databases">
        <authorList>
            <person name="Magalhaes I.L.F."/>
            <person name="Oliveira U."/>
            <person name="Santos F.R."/>
            <person name="Vidigal T.H.D.A."/>
            <person name="Brescovit A.D."/>
            <person name="Santos A.J."/>
        </authorList>
    </citation>
    <scope>NUCLEOTIDE SEQUENCE</scope>
    <source>
        <tissue evidence="1">Shoot tissue taken approximately 20 cm above the soil surface</tissue>
    </source>
</reference>
<accession>A0A0A9C292</accession>
<protein>
    <submittedName>
        <fullName evidence="1">Uncharacterized protein</fullName>
    </submittedName>
</protein>
<reference evidence="1" key="2">
    <citation type="journal article" date="2015" name="Data Brief">
        <title>Shoot transcriptome of the giant reed, Arundo donax.</title>
        <authorList>
            <person name="Barrero R.A."/>
            <person name="Guerrero F.D."/>
            <person name="Moolhuijzen P."/>
            <person name="Goolsby J.A."/>
            <person name="Tidwell J."/>
            <person name="Bellgard S.E."/>
            <person name="Bellgard M.I."/>
        </authorList>
    </citation>
    <scope>NUCLEOTIDE SEQUENCE</scope>
    <source>
        <tissue evidence="1">Shoot tissue taken approximately 20 cm above the soil surface</tissue>
    </source>
</reference>
<evidence type="ECO:0000313" key="1">
    <source>
        <dbReference type="EMBL" id="JAD65622.1"/>
    </source>
</evidence>
<dbReference type="EMBL" id="GBRH01232273">
    <property type="protein sequence ID" value="JAD65622.1"/>
    <property type="molecule type" value="Transcribed_RNA"/>
</dbReference>
<name>A0A0A9C292_ARUDO</name>
<organism evidence="1">
    <name type="scientific">Arundo donax</name>
    <name type="common">Giant reed</name>
    <name type="synonym">Donax arundinaceus</name>
    <dbReference type="NCBI Taxonomy" id="35708"/>
    <lineage>
        <taxon>Eukaryota</taxon>
        <taxon>Viridiplantae</taxon>
        <taxon>Streptophyta</taxon>
        <taxon>Embryophyta</taxon>
        <taxon>Tracheophyta</taxon>
        <taxon>Spermatophyta</taxon>
        <taxon>Magnoliopsida</taxon>
        <taxon>Liliopsida</taxon>
        <taxon>Poales</taxon>
        <taxon>Poaceae</taxon>
        <taxon>PACMAD clade</taxon>
        <taxon>Arundinoideae</taxon>
        <taxon>Arundineae</taxon>
        <taxon>Arundo</taxon>
    </lineage>
</organism>